<proteinExistence type="predicted"/>
<organism evidence="1 2">
    <name type="scientific">Scleroderma citrinum Foug A</name>
    <dbReference type="NCBI Taxonomy" id="1036808"/>
    <lineage>
        <taxon>Eukaryota</taxon>
        <taxon>Fungi</taxon>
        <taxon>Dikarya</taxon>
        <taxon>Basidiomycota</taxon>
        <taxon>Agaricomycotina</taxon>
        <taxon>Agaricomycetes</taxon>
        <taxon>Agaricomycetidae</taxon>
        <taxon>Boletales</taxon>
        <taxon>Sclerodermatineae</taxon>
        <taxon>Sclerodermataceae</taxon>
        <taxon>Scleroderma</taxon>
    </lineage>
</organism>
<evidence type="ECO:0000313" key="1">
    <source>
        <dbReference type="EMBL" id="KIM55450.1"/>
    </source>
</evidence>
<name>A0A0C3D3T5_9AGAM</name>
<reference evidence="1 2" key="1">
    <citation type="submission" date="2014-04" db="EMBL/GenBank/DDBJ databases">
        <authorList>
            <consortium name="DOE Joint Genome Institute"/>
            <person name="Kuo A."/>
            <person name="Kohler A."/>
            <person name="Nagy L.G."/>
            <person name="Floudas D."/>
            <person name="Copeland A."/>
            <person name="Barry K.W."/>
            <person name="Cichocki N."/>
            <person name="Veneault-Fourrey C."/>
            <person name="LaButti K."/>
            <person name="Lindquist E.A."/>
            <person name="Lipzen A."/>
            <person name="Lundell T."/>
            <person name="Morin E."/>
            <person name="Murat C."/>
            <person name="Sun H."/>
            <person name="Tunlid A."/>
            <person name="Henrissat B."/>
            <person name="Grigoriev I.V."/>
            <person name="Hibbett D.S."/>
            <person name="Martin F."/>
            <person name="Nordberg H.P."/>
            <person name="Cantor M.N."/>
            <person name="Hua S.X."/>
        </authorList>
    </citation>
    <scope>NUCLEOTIDE SEQUENCE [LARGE SCALE GENOMIC DNA]</scope>
    <source>
        <strain evidence="1 2">Foug A</strain>
    </source>
</reference>
<dbReference type="InParanoid" id="A0A0C3D3T5"/>
<dbReference type="EMBL" id="KN822135">
    <property type="protein sequence ID" value="KIM55450.1"/>
    <property type="molecule type" value="Genomic_DNA"/>
</dbReference>
<evidence type="ECO:0000313" key="2">
    <source>
        <dbReference type="Proteomes" id="UP000053989"/>
    </source>
</evidence>
<sequence>MSLPYPVLWNVHIQVRDIYFIALSLEWHSNLQCQIYQYTVFCGGRCILQSQDTLSVTASGGCQTVSGRPQAESRFVLADRLLELELDRDGSQQP</sequence>
<dbReference type="Proteomes" id="UP000053989">
    <property type="component" value="Unassembled WGS sequence"/>
</dbReference>
<gene>
    <name evidence="1" type="ORF">SCLCIDRAFT_301909</name>
</gene>
<keyword evidence="2" id="KW-1185">Reference proteome</keyword>
<reference evidence="2" key="2">
    <citation type="submission" date="2015-01" db="EMBL/GenBank/DDBJ databases">
        <title>Evolutionary Origins and Diversification of the Mycorrhizal Mutualists.</title>
        <authorList>
            <consortium name="DOE Joint Genome Institute"/>
            <consortium name="Mycorrhizal Genomics Consortium"/>
            <person name="Kohler A."/>
            <person name="Kuo A."/>
            <person name="Nagy L.G."/>
            <person name="Floudas D."/>
            <person name="Copeland A."/>
            <person name="Barry K.W."/>
            <person name="Cichocki N."/>
            <person name="Veneault-Fourrey C."/>
            <person name="LaButti K."/>
            <person name="Lindquist E.A."/>
            <person name="Lipzen A."/>
            <person name="Lundell T."/>
            <person name="Morin E."/>
            <person name="Murat C."/>
            <person name="Riley R."/>
            <person name="Ohm R."/>
            <person name="Sun H."/>
            <person name="Tunlid A."/>
            <person name="Henrissat B."/>
            <person name="Grigoriev I.V."/>
            <person name="Hibbett D.S."/>
            <person name="Martin F."/>
        </authorList>
    </citation>
    <scope>NUCLEOTIDE SEQUENCE [LARGE SCALE GENOMIC DNA]</scope>
    <source>
        <strain evidence="2">Foug A</strain>
    </source>
</reference>
<accession>A0A0C3D3T5</accession>
<dbReference type="AlphaFoldDB" id="A0A0C3D3T5"/>
<dbReference type="HOGENOM" id="CLU_2387446_0_0_1"/>
<protein>
    <submittedName>
        <fullName evidence="1">Uncharacterized protein</fullName>
    </submittedName>
</protein>